<accession>A0A228ITJ0</accession>
<dbReference type="Proteomes" id="UP000214600">
    <property type="component" value="Unassembled WGS sequence"/>
</dbReference>
<dbReference type="InterPro" id="IPR025484">
    <property type="entry name" value="DUF4376"/>
</dbReference>
<dbReference type="RefSeq" id="WP_089451034.1">
    <property type="nucleotide sequence ID" value="NZ_NKFA01000006.1"/>
</dbReference>
<evidence type="ECO:0000259" key="1">
    <source>
        <dbReference type="Pfam" id="PF14301"/>
    </source>
</evidence>
<protein>
    <recommendedName>
        <fullName evidence="1">DUF4376 domain-containing protein</fullName>
    </recommendedName>
</protein>
<evidence type="ECO:0000313" key="3">
    <source>
        <dbReference type="EMBL" id="OXI45873.1"/>
    </source>
</evidence>
<comment type="caution">
    <text evidence="3">The sequence shown here is derived from an EMBL/GenBank/DDBJ whole genome shotgun (WGS) entry which is preliminary data.</text>
</comment>
<dbReference type="EMBL" id="NKFA01000006">
    <property type="protein sequence ID" value="OXI45873.1"/>
    <property type="molecule type" value="Genomic_DNA"/>
</dbReference>
<reference evidence="3" key="2">
    <citation type="submission" date="2017-06" db="EMBL/GenBank/DDBJ databases">
        <authorList>
            <person name="Kim H.J."/>
            <person name="Triplett B.A."/>
        </authorList>
    </citation>
    <scope>NUCLEOTIDE SEQUENCE [LARGE SCALE GENOMIC DNA]</scope>
    <source>
        <strain evidence="3">AU17325</strain>
    </source>
</reference>
<dbReference type="OrthoDB" id="9027476at2"/>
<evidence type="ECO:0000313" key="2">
    <source>
        <dbReference type="EMBL" id="OXI36782.1"/>
    </source>
</evidence>
<reference evidence="4" key="1">
    <citation type="submission" date="2017-06" db="EMBL/GenBank/DDBJ databases">
        <authorList>
            <person name="LiPuma J."/>
            <person name="Spilker T."/>
        </authorList>
    </citation>
    <scope>NUCLEOTIDE SEQUENCE [LARGE SCALE GENOMIC DNA]</scope>
    <source>
        <strain evidence="4">AU17325</strain>
    </source>
</reference>
<organism evidence="3 4">
    <name type="scientific">Burkholderia aenigmatica</name>
    <dbReference type="NCBI Taxonomy" id="2015348"/>
    <lineage>
        <taxon>Bacteria</taxon>
        <taxon>Pseudomonadati</taxon>
        <taxon>Pseudomonadota</taxon>
        <taxon>Betaproteobacteria</taxon>
        <taxon>Burkholderiales</taxon>
        <taxon>Burkholderiaceae</taxon>
        <taxon>Burkholderia</taxon>
        <taxon>Burkholderia cepacia complex</taxon>
    </lineage>
</organism>
<name>A0A228ITJ0_9BURK</name>
<gene>
    <name evidence="3" type="ORF">CFB84_13625</name>
    <name evidence="2" type="ORF">CFB84_32795</name>
</gene>
<proteinExistence type="predicted"/>
<sequence>MESKEAVAVHHFDPATLVYAGSSTAYIGPAGDRQVPAFAMLDAAPDAPAGHVARATSIEGGSWEVVQDFRSTPIYRKADGSRYEIGSSSAWNGIGDMPAEFTALPKPDGCYVWDGSSWAFDIASARAAATVAVDQKRDDVLASPFVYLDSRFSADAGAIAQIASMAQLAAVAKLAEKPCTVIWTSVDGVDITLDADGMVGLAMAAAERQPAAYQVAAQLKTRIAEAQDEAALAAIVWPQ</sequence>
<evidence type="ECO:0000313" key="4">
    <source>
        <dbReference type="Proteomes" id="UP000214600"/>
    </source>
</evidence>
<dbReference type="EMBL" id="NKFA01000020">
    <property type="protein sequence ID" value="OXI36782.1"/>
    <property type="molecule type" value="Genomic_DNA"/>
</dbReference>
<reference evidence="3 4" key="3">
    <citation type="submission" date="2017-08" db="EMBL/GenBank/DDBJ databases">
        <title>WGS of novel Burkholderia cepaca complex species.</title>
        <authorList>
            <person name="Lipuma J."/>
            <person name="Spilker T."/>
        </authorList>
    </citation>
    <scope>NUCLEOTIDE SEQUENCE [LARGE SCALE GENOMIC DNA]</scope>
    <source>
        <strain evidence="3 4">AU17325</strain>
    </source>
</reference>
<feature type="domain" description="DUF4376" evidence="1">
    <location>
        <begin position="125"/>
        <end position="234"/>
    </location>
</feature>
<dbReference type="AlphaFoldDB" id="A0A228ITJ0"/>
<dbReference type="Pfam" id="PF14301">
    <property type="entry name" value="DUF4376"/>
    <property type="match status" value="1"/>
</dbReference>